<feature type="non-terminal residue" evidence="1">
    <location>
        <position position="23"/>
    </location>
</feature>
<evidence type="ECO:0000313" key="1">
    <source>
        <dbReference type="EMBL" id="SVD72162.1"/>
    </source>
</evidence>
<organism evidence="1">
    <name type="scientific">marine metagenome</name>
    <dbReference type="NCBI Taxonomy" id="408172"/>
    <lineage>
        <taxon>unclassified sequences</taxon>
        <taxon>metagenomes</taxon>
        <taxon>ecological metagenomes</taxon>
    </lineage>
</organism>
<dbReference type="EMBL" id="UINC01168891">
    <property type="protein sequence ID" value="SVD72162.1"/>
    <property type="molecule type" value="Genomic_DNA"/>
</dbReference>
<protein>
    <submittedName>
        <fullName evidence="1">Uncharacterized protein</fullName>
    </submittedName>
</protein>
<accession>A0A382XM14</accession>
<reference evidence="1" key="1">
    <citation type="submission" date="2018-05" db="EMBL/GenBank/DDBJ databases">
        <authorList>
            <person name="Lanie J.A."/>
            <person name="Ng W.-L."/>
            <person name="Kazmierczak K.M."/>
            <person name="Andrzejewski T.M."/>
            <person name="Davidsen T.M."/>
            <person name="Wayne K.J."/>
            <person name="Tettelin H."/>
            <person name="Glass J.I."/>
            <person name="Rusch D."/>
            <person name="Podicherti R."/>
            <person name="Tsui H.-C.T."/>
            <person name="Winkler M.E."/>
        </authorList>
    </citation>
    <scope>NUCLEOTIDE SEQUENCE</scope>
</reference>
<dbReference type="AlphaFoldDB" id="A0A382XM14"/>
<proteinExistence type="predicted"/>
<gene>
    <name evidence="1" type="ORF">METZ01_LOCUS425016</name>
</gene>
<name>A0A382XM14_9ZZZZ</name>
<sequence length="23" mass="2520">MFTDKIILGIDPGTNIMGYGLIH</sequence>